<accession>A0A6J5Q9H8</accession>
<evidence type="ECO:0000313" key="1">
    <source>
        <dbReference type="EMBL" id="CAB4178148.1"/>
    </source>
</evidence>
<name>A0A6J5Q9H8_9CAUD</name>
<sequence>MMTISDFCRVPRTMRECLDEGFTTHQVYNAVRKNELSNVNRKDAWGRTKRGPGLFVVRDESMRLDQLIVSTKDLATALAAWR</sequence>
<proteinExistence type="predicted"/>
<reference evidence="1" key="1">
    <citation type="submission" date="2020-05" db="EMBL/GenBank/DDBJ databases">
        <authorList>
            <person name="Chiriac C."/>
            <person name="Salcher M."/>
            <person name="Ghai R."/>
            <person name="Kavagutti S V."/>
        </authorList>
    </citation>
    <scope>NUCLEOTIDE SEQUENCE</scope>
</reference>
<organism evidence="1">
    <name type="scientific">uncultured Caudovirales phage</name>
    <dbReference type="NCBI Taxonomy" id="2100421"/>
    <lineage>
        <taxon>Viruses</taxon>
        <taxon>Duplodnaviria</taxon>
        <taxon>Heunggongvirae</taxon>
        <taxon>Uroviricota</taxon>
        <taxon>Caudoviricetes</taxon>
        <taxon>Peduoviridae</taxon>
        <taxon>Maltschvirus</taxon>
        <taxon>Maltschvirus maltsch</taxon>
    </lineage>
</organism>
<protein>
    <submittedName>
        <fullName evidence="1">Uncharacterized protein</fullName>
    </submittedName>
</protein>
<gene>
    <name evidence="1" type="ORF">UFOVP1016_37</name>
</gene>
<dbReference type="EMBL" id="LR796963">
    <property type="protein sequence ID" value="CAB4178148.1"/>
    <property type="molecule type" value="Genomic_DNA"/>
</dbReference>